<keyword evidence="5 14" id="KW-0479">Metal-binding</keyword>
<keyword evidence="6" id="KW-0732">Signal</keyword>
<feature type="domain" description="Cytochrome c" evidence="16">
    <location>
        <begin position="46"/>
        <end position="177"/>
    </location>
</feature>
<comment type="pathway">
    <text evidence="2">One-carbon metabolism; methylamine degradation.</text>
</comment>
<dbReference type="InterPro" id="IPR051395">
    <property type="entry name" value="Cytochrome_c_Peroxidase/MauG"/>
</dbReference>
<accession>A0A497XQT9</accession>
<feature type="region of interest" description="Disordered" evidence="15">
    <location>
        <begin position="24"/>
        <end position="44"/>
    </location>
</feature>
<dbReference type="InterPro" id="IPR009056">
    <property type="entry name" value="Cyt_c-like_dom"/>
</dbReference>
<evidence type="ECO:0000259" key="16">
    <source>
        <dbReference type="PROSITE" id="PS51007"/>
    </source>
</evidence>
<dbReference type="GO" id="GO:0046872">
    <property type="term" value="F:metal ion binding"/>
    <property type="evidence" value="ECO:0007669"/>
    <property type="project" value="UniProtKB-KW"/>
</dbReference>
<dbReference type="GO" id="GO:0004130">
    <property type="term" value="F:cytochrome-c peroxidase activity"/>
    <property type="evidence" value="ECO:0007669"/>
    <property type="project" value="TreeGrafter"/>
</dbReference>
<evidence type="ECO:0000256" key="9">
    <source>
        <dbReference type="ARBA" id="ARBA00023002"/>
    </source>
</evidence>
<dbReference type="FunFam" id="1.10.760.10:FF:000019">
    <property type="entry name" value="Di-heme cytochrome C peroxidase"/>
    <property type="match status" value="1"/>
</dbReference>
<proteinExistence type="predicted"/>
<evidence type="ECO:0000256" key="1">
    <source>
        <dbReference type="ARBA" id="ARBA00004418"/>
    </source>
</evidence>
<gene>
    <name evidence="17" type="ORF">BCF55_1646</name>
</gene>
<dbReference type="PANTHER" id="PTHR30600:SF10">
    <property type="entry name" value="BLL6722 PROTEIN"/>
    <property type="match status" value="1"/>
</dbReference>
<feature type="binding site" description="axial binding residue" evidence="14">
    <location>
        <position position="72"/>
    </location>
    <ligand>
        <name>heme c</name>
        <dbReference type="ChEBI" id="CHEBI:61717"/>
        <label>1</label>
    </ligand>
    <ligandPart>
        <name>Fe</name>
        <dbReference type="ChEBI" id="CHEBI:18248"/>
    </ligandPart>
</feature>
<evidence type="ECO:0000256" key="11">
    <source>
        <dbReference type="ARBA" id="ARBA00058991"/>
    </source>
</evidence>
<evidence type="ECO:0000256" key="2">
    <source>
        <dbReference type="ARBA" id="ARBA00004856"/>
    </source>
</evidence>
<comment type="caution">
    <text evidence="17">The sequence shown here is derived from an EMBL/GenBank/DDBJ whole genome shotgun (WGS) entry which is preliminary data.</text>
</comment>
<keyword evidence="18" id="KW-1185">Reference proteome</keyword>
<sequence>MKKGILFASLVGILFTLGSADSAKRPNISPLPDKPPEPKDNPSTPVKVELGKLLYFDPRLSGDGSTSCATCHDPNQGWAKKRFMSPAYPENKHFRHSPTVLNAAYNTLMFWDGRAKSLEEQAKGPIKSPFEMNLNYDLLEERLKKIPKYRELFSRAFPGEKNPVNIENVVKAIAAFERTIVCNDSPFDLYMKGDKKAMDEVQVKGMELFVGKAGCVQCHNGPNFTDNKFHVTGVPKNRVEDETLVRVTRNFVLREHGFKDPDKIDRDLGRYFITKDERDKGSFKTPTLRNVSLTPPYMHNGVFKSLREVVEFYNQGGGNVPNKDPLLKPLNLSEEEKEALVAFLEALTCNTVPQVEEPELPNYEGETAKGGG</sequence>
<protein>
    <recommendedName>
        <fullName evidence="12">Methylamine utilization protein MauG</fullName>
    </recommendedName>
</protein>
<keyword evidence="3" id="KW-0813">Transport</keyword>
<dbReference type="PANTHER" id="PTHR30600">
    <property type="entry name" value="CYTOCHROME C PEROXIDASE-RELATED"/>
    <property type="match status" value="1"/>
</dbReference>
<dbReference type="Gene3D" id="1.10.760.10">
    <property type="entry name" value="Cytochrome c-like domain"/>
    <property type="match status" value="2"/>
</dbReference>
<evidence type="ECO:0000256" key="14">
    <source>
        <dbReference type="PIRSR" id="PIRSR000294-2"/>
    </source>
</evidence>
<evidence type="ECO:0000256" key="8">
    <source>
        <dbReference type="ARBA" id="ARBA00022982"/>
    </source>
</evidence>
<evidence type="ECO:0000256" key="12">
    <source>
        <dbReference type="ARBA" id="ARBA00073576"/>
    </source>
</evidence>
<dbReference type="InterPro" id="IPR036909">
    <property type="entry name" value="Cyt_c-like_dom_sf"/>
</dbReference>
<feature type="binding site" description="axial binding residue" evidence="14">
    <location>
        <position position="219"/>
    </location>
    <ligand>
        <name>heme c</name>
        <dbReference type="ChEBI" id="CHEBI:61717"/>
        <label>2</label>
    </ligand>
    <ligandPart>
        <name>Fe</name>
        <dbReference type="ChEBI" id="CHEBI:18248"/>
    </ligandPart>
</feature>
<reference evidence="17 18" key="1">
    <citation type="submission" date="2018-10" db="EMBL/GenBank/DDBJ databases">
        <title>Genomic Encyclopedia of Archaeal and Bacterial Type Strains, Phase II (KMG-II): from individual species to whole genera.</title>
        <authorList>
            <person name="Goeker M."/>
        </authorList>
    </citation>
    <scope>NUCLEOTIDE SEQUENCE [LARGE SCALE GENOMIC DNA]</scope>
    <source>
        <strain evidence="17 18">DSM 16510</strain>
    </source>
</reference>
<name>A0A497XQT9_9AQUI</name>
<dbReference type="Proteomes" id="UP000267841">
    <property type="component" value="Unassembled WGS sequence"/>
</dbReference>
<feature type="binding site" description="covalent" evidence="13">
    <location>
        <position position="215"/>
    </location>
    <ligand>
        <name>heme c</name>
        <dbReference type="ChEBI" id="CHEBI:61717"/>
        <label>2</label>
    </ligand>
</feature>
<dbReference type="EMBL" id="RCCJ01000001">
    <property type="protein sequence ID" value="RLJ71346.1"/>
    <property type="molecule type" value="Genomic_DNA"/>
</dbReference>
<evidence type="ECO:0000313" key="18">
    <source>
        <dbReference type="Proteomes" id="UP000267841"/>
    </source>
</evidence>
<dbReference type="GO" id="GO:0009055">
    <property type="term" value="F:electron transfer activity"/>
    <property type="evidence" value="ECO:0007669"/>
    <property type="project" value="InterPro"/>
</dbReference>
<evidence type="ECO:0000313" key="17">
    <source>
        <dbReference type="EMBL" id="RLJ71346.1"/>
    </source>
</evidence>
<comment type="cofactor">
    <cofactor evidence="13">
        <name>heme</name>
        <dbReference type="ChEBI" id="CHEBI:30413"/>
    </cofactor>
    <text evidence="13">Binds 2 heme groups.</text>
</comment>
<evidence type="ECO:0000256" key="3">
    <source>
        <dbReference type="ARBA" id="ARBA00022448"/>
    </source>
</evidence>
<dbReference type="InterPro" id="IPR026259">
    <property type="entry name" value="MauG/Cytc_peroxidase"/>
</dbReference>
<dbReference type="Pfam" id="PF03150">
    <property type="entry name" value="CCP_MauG"/>
    <property type="match status" value="1"/>
</dbReference>
<keyword evidence="9" id="KW-0560">Oxidoreductase</keyword>
<dbReference type="GO" id="GO:0042597">
    <property type="term" value="C:periplasmic space"/>
    <property type="evidence" value="ECO:0007669"/>
    <property type="project" value="UniProtKB-SubCell"/>
</dbReference>
<feature type="binding site" description="covalent" evidence="13">
    <location>
        <position position="68"/>
    </location>
    <ligand>
        <name>heme c</name>
        <dbReference type="ChEBI" id="CHEBI:61717"/>
        <label>1</label>
    </ligand>
</feature>
<feature type="binding site" description="covalent" evidence="13">
    <location>
        <position position="71"/>
    </location>
    <ligand>
        <name>heme c</name>
        <dbReference type="ChEBI" id="CHEBI:61717"/>
        <label>1</label>
    </ligand>
</feature>
<keyword evidence="4 13" id="KW-0349">Heme</keyword>
<dbReference type="GO" id="GO:0020037">
    <property type="term" value="F:heme binding"/>
    <property type="evidence" value="ECO:0007669"/>
    <property type="project" value="InterPro"/>
</dbReference>
<feature type="domain" description="Cytochrome c" evidence="16">
    <location>
        <begin position="200"/>
        <end position="348"/>
    </location>
</feature>
<dbReference type="PIRSF" id="PIRSF000294">
    <property type="entry name" value="Cytochrome-c_peroxidase"/>
    <property type="match status" value="1"/>
</dbReference>
<feature type="binding site" description="covalent" evidence="13">
    <location>
        <position position="218"/>
    </location>
    <ligand>
        <name>heme c</name>
        <dbReference type="ChEBI" id="CHEBI:61717"/>
        <label>2</label>
    </ligand>
</feature>
<evidence type="ECO:0000256" key="7">
    <source>
        <dbReference type="ARBA" id="ARBA00022764"/>
    </source>
</evidence>
<keyword evidence="10 14" id="KW-0408">Iron</keyword>
<organism evidence="17 18">
    <name type="scientific">Hydrogenivirga caldilitoris</name>
    <dbReference type="NCBI Taxonomy" id="246264"/>
    <lineage>
        <taxon>Bacteria</taxon>
        <taxon>Pseudomonadati</taxon>
        <taxon>Aquificota</taxon>
        <taxon>Aquificia</taxon>
        <taxon>Aquificales</taxon>
        <taxon>Aquificaceae</taxon>
        <taxon>Hydrogenivirga</taxon>
    </lineage>
</organism>
<dbReference type="AlphaFoldDB" id="A0A497XQT9"/>
<comment type="subcellular location">
    <subcellularLocation>
        <location evidence="1">Periplasm</location>
    </subcellularLocation>
</comment>
<comment type="PTM">
    <text evidence="13">Binds 2 heme groups per subunit.</text>
</comment>
<evidence type="ECO:0000256" key="13">
    <source>
        <dbReference type="PIRSR" id="PIRSR000294-1"/>
    </source>
</evidence>
<dbReference type="InterPro" id="IPR004852">
    <property type="entry name" value="Di-haem_cyt_c_peroxidsae"/>
</dbReference>
<keyword evidence="8" id="KW-0249">Electron transport</keyword>
<evidence type="ECO:0000256" key="4">
    <source>
        <dbReference type="ARBA" id="ARBA00022617"/>
    </source>
</evidence>
<comment type="function">
    <text evidence="11">Involved in methylamine metabolism. Essential for the maturation of the beta subunit of MADH, presumably via a step in the biosynthesis of tryptophan tryptophylquinone (TTQ), the cofactor of MADH.</text>
</comment>
<evidence type="ECO:0000256" key="6">
    <source>
        <dbReference type="ARBA" id="ARBA00022729"/>
    </source>
</evidence>
<evidence type="ECO:0000256" key="5">
    <source>
        <dbReference type="ARBA" id="ARBA00022723"/>
    </source>
</evidence>
<dbReference type="SUPFAM" id="SSF46626">
    <property type="entry name" value="Cytochrome c"/>
    <property type="match status" value="2"/>
</dbReference>
<evidence type="ECO:0000256" key="10">
    <source>
        <dbReference type="ARBA" id="ARBA00023004"/>
    </source>
</evidence>
<dbReference type="PROSITE" id="PS51007">
    <property type="entry name" value="CYTC"/>
    <property type="match status" value="2"/>
</dbReference>
<keyword evidence="7" id="KW-0574">Periplasm</keyword>
<dbReference type="RefSeq" id="WP_121012619.1">
    <property type="nucleotide sequence ID" value="NZ_RCCJ01000001.1"/>
</dbReference>
<dbReference type="OrthoDB" id="9805202at2"/>
<keyword evidence="17" id="KW-0575">Peroxidase</keyword>
<evidence type="ECO:0000256" key="15">
    <source>
        <dbReference type="SAM" id="MobiDB-lite"/>
    </source>
</evidence>